<evidence type="ECO:0000256" key="3">
    <source>
        <dbReference type="ARBA" id="ARBA00022737"/>
    </source>
</evidence>
<feature type="domain" description="PHD-type" evidence="10">
    <location>
        <begin position="93"/>
        <end position="205"/>
    </location>
</feature>
<evidence type="ECO:0000256" key="8">
    <source>
        <dbReference type="ARBA" id="ARBA00023242"/>
    </source>
</evidence>
<dbReference type="GO" id="GO:0045944">
    <property type="term" value="P:positive regulation of transcription by RNA polymerase II"/>
    <property type="evidence" value="ECO:0007669"/>
    <property type="project" value="TreeGrafter"/>
</dbReference>
<keyword evidence="2" id="KW-0479">Metal-binding</keyword>
<dbReference type="EMBL" id="GL433839">
    <property type="protein sequence ID" value="EFN57688.1"/>
    <property type="molecule type" value="Genomic_DNA"/>
</dbReference>
<keyword evidence="5" id="KW-0863">Zinc-finger</keyword>
<keyword evidence="7" id="KW-0234">DNA repair</keyword>
<evidence type="ECO:0000256" key="6">
    <source>
        <dbReference type="ARBA" id="ARBA00022833"/>
    </source>
</evidence>
<evidence type="ECO:0000313" key="11">
    <source>
        <dbReference type="EMBL" id="EFN57688.1"/>
    </source>
</evidence>
<dbReference type="eggNOG" id="KOG1084">
    <property type="taxonomic scope" value="Eukaryota"/>
</dbReference>
<feature type="compositionally biased region" description="Polar residues" evidence="9">
    <location>
        <begin position="386"/>
        <end position="401"/>
    </location>
</feature>
<dbReference type="STRING" id="554065.E1Z8Z1"/>
<reference evidence="11 12" key="1">
    <citation type="journal article" date="2010" name="Plant Cell">
        <title>The Chlorella variabilis NC64A genome reveals adaptation to photosymbiosis, coevolution with viruses, and cryptic sex.</title>
        <authorList>
            <person name="Blanc G."/>
            <person name="Duncan G."/>
            <person name="Agarkova I."/>
            <person name="Borodovsky M."/>
            <person name="Gurnon J."/>
            <person name="Kuo A."/>
            <person name="Lindquist E."/>
            <person name="Lucas S."/>
            <person name="Pangilinan J."/>
            <person name="Polle J."/>
            <person name="Salamov A."/>
            <person name="Terry A."/>
            <person name="Yamada T."/>
            <person name="Dunigan D.D."/>
            <person name="Grigoriev I.V."/>
            <person name="Claverie J.M."/>
            <person name="Van Etten J.L."/>
        </authorList>
    </citation>
    <scope>NUCLEOTIDE SEQUENCE [LARGE SCALE GENOMIC DNA]</scope>
    <source>
        <strain evidence="11 12">NC64A</strain>
    </source>
</reference>
<accession>E1Z8Z1</accession>
<dbReference type="PANTHER" id="PTHR13763:SF0">
    <property type="entry name" value="BREAST CANCER TYPE 1 SUSCEPTIBILITY PROTEIN"/>
    <property type="match status" value="1"/>
</dbReference>
<gene>
    <name evidence="11" type="ORF">CHLNCDRAFT_142881</name>
</gene>
<dbReference type="Proteomes" id="UP000008141">
    <property type="component" value="Unassembled WGS sequence"/>
</dbReference>
<dbReference type="OrthoDB" id="512616at2759"/>
<dbReference type="InParanoid" id="E1Z8Z1"/>
<keyword evidence="12" id="KW-1185">Reference proteome</keyword>
<dbReference type="Pfam" id="PF13771">
    <property type="entry name" value="zf-HC5HC2H"/>
    <property type="match status" value="1"/>
</dbReference>
<evidence type="ECO:0000259" key="10">
    <source>
        <dbReference type="PROSITE" id="PS51805"/>
    </source>
</evidence>
<dbReference type="AlphaFoldDB" id="E1Z8Z1"/>
<dbReference type="RefSeq" id="XP_005849790.1">
    <property type="nucleotide sequence ID" value="XM_005849728.1"/>
</dbReference>
<feature type="region of interest" description="Disordered" evidence="9">
    <location>
        <begin position="211"/>
        <end position="247"/>
    </location>
</feature>
<dbReference type="GO" id="GO:0008270">
    <property type="term" value="F:zinc ion binding"/>
    <property type="evidence" value="ECO:0007669"/>
    <property type="project" value="UniProtKB-KW"/>
</dbReference>
<dbReference type="GO" id="GO:0004842">
    <property type="term" value="F:ubiquitin-protein transferase activity"/>
    <property type="evidence" value="ECO:0007669"/>
    <property type="project" value="TreeGrafter"/>
</dbReference>
<dbReference type="PROSITE" id="PS51805">
    <property type="entry name" value="EPHD"/>
    <property type="match status" value="1"/>
</dbReference>
<keyword evidence="6" id="KW-0862">Zinc</keyword>
<evidence type="ECO:0000256" key="9">
    <source>
        <dbReference type="SAM" id="MobiDB-lite"/>
    </source>
</evidence>
<protein>
    <recommendedName>
        <fullName evidence="10">PHD-type domain-containing protein</fullName>
    </recommendedName>
</protein>
<dbReference type="InterPro" id="IPR034732">
    <property type="entry name" value="EPHD"/>
</dbReference>
<sequence length="854" mass="89631">MQGSLDTALGSMLGSGPAKSSELGSLLEQQSGGHLGFRAFRPSVFGPGLPGELGVESSDDLITPATVEVQAGSGQLPSAPAAAAAAMPPVPRQHQCLLCGGLGSQGACGPLKTATVEGEAVAVHHLCAIWSPGCYLPEGCSNYVNLEAEVRRARQRACAACGQRGASITCSHPGCRTAYHLPCAVGAPNVLLESETFELWCPHHSDTDNSDEDYAFTAPRPRRQTGGGASGSKRQRGSVEAQRPRTDWQKKDENTWLKVVPPWWCEHRTVHFATKVYKELFKSMGSAVLVDPSGTEWQCVVHSEARNDLRPQYTLRGAFAELWEALGISSGDTLIFKRDLPTGRIELARHAASNAVKAEEGADSDLSDPSAVEGSGGRGARGVRQEASSEQTRGQSQQGSHPNRWMELADGWNIKTVYKSTMVHQQCPIAGWLFKKLYGRLPGENDRAAMYDPDLDAEYRFDVSFISAANVHYITGRVFGSWVRESGLQAGEQIRMKKDGGRVRVDFTTKAASRSASLAQASEDGAIAGAPAAHGQELASPPTADALEALDALVAAAGYAGTHGTPAIQAALAGTGGGAAAAAAIAAAGLPGGAGLPGTLVHPGFDLPTLQPAAPPKRRRTSQMEGGGAAELLLQQQEQQLLLARRQSAANWRPSGGWPRAAPAAPAFSLAEWQPSEPHVQMYQAIQQILAGHQWTPEEQASLQRFRAKYAWLDGCGREVVYLTATQLQADKAALLEFAVEVGTGILTQLQGTPPASADAGHAHLMPPALPAASPAGGGSSPFAAAPISIPAPELQQHAAAVPGSELAPAPASMVLEAHLGLEAAASFNLDAFMQTDREAQGTPNPQGALGPLL</sequence>
<feature type="region of interest" description="Disordered" evidence="9">
    <location>
        <begin position="1"/>
        <end position="23"/>
    </location>
</feature>
<dbReference type="PANTHER" id="PTHR13763">
    <property type="entry name" value="BREAST CANCER TYPE 1 SUSCEPTIBILITY PROTEIN BRCA1"/>
    <property type="match status" value="1"/>
</dbReference>
<evidence type="ECO:0000256" key="1">
    <source>
        <dbReference type="ARBA" id="ARBA00004123"/>
    </source>
</evidence>
<proteinExistence type="predicted"/>
<dbReference type="InterPro" id="IPR031099">
    <property type="entry name" value="BRCA1-associated"/>
</dbReference>
<evidence type="ECO:0000256" key="4">
    <source>
        <dbReference type="ARBA" id="ARBA00022763"/>
    </source>
</evidence>
<keyword evidence="4" id="KW-0227">DNA damage</keyword>
<keyword evidence="8" id="KW-0539">Nucleus</keyword>
<dbReference type="CDD" id="cd15571">
    <property type="entry name" value="ePHD"/>
    <property type="match status" value="1"/>
</dbReference>
<comment type="subcellular location">
    <subcellularLocation>
        <location evidence="1">Nucleus</location>
    </subcellularLocation>
</comment>
<dbReference type="KEGG" id="cvr:CHLNCDRAFT_142881"/>
<dbReference type="GO" id="GO:0005634">
    <property type="term" value="C:nucleus"/>
    <property type="evidence" value="ECO:0007669"/>
    <property type="project" value="UniProtKB-SubCell"/>
</dbReference>
<dbReference type="Gene3D" id="3.30.40.10">
    <property type="entry name" value="Zinc/RING finger domain, C3HC4 (zinc finger)"/>
    <property type="match status" value="1"/>
</dbReference>
<evidence type="ECO:0000256" key="7">
    <source>
        <dbReference type="ARBA" id="ARBA00023204"/>
    </source>
</evidence>
<evidence type="ECO:0000313" key="12">
    <source>
        <dbReference type="Proteomes" id="UP000008141"/>
    </source>
</evidence>
<organism evidence="12">
    <name type="scientific">Chlorella variabilis</name>
    <name type="common">Green alga</name>
    <dbReference type="NCBI Taxonomy" id="554065"/>
    <lineage>
        <taxon>Eukaryota</taxon>
        <taxon>Viridiplantae</taxon>
        <taxon>Chlorophyta</taxon>
        <taxon>core chlorophytes</taxon>
        <taxon>Trebouxiophyceae</taxon>
        <taxon>Chlorellales</taxon>
        <taxon>Chlorellaceae</taxon>
        <taxon>Chlorella clade</taxon>
        <taxon>Chlorella</taxon>
    </lineage>
</organism>
<evidence type="ECO:0000256" key="2">
    <source>
        <dbReference type="ARBA" id="ARBA00022723"/>
    </source>
</evidence>
<feature type="region of interest" description="Disordered" evidence="9">
    <location>
        <begin position="354"/>
        <end position="405"/>
    </location>
</feature>
<name>E1Z8Z1_CHLVA</name>
<dbReference type="SMART" id="SM00249">
    <property type="entry name" value="PHD"/>
    <property type="match status" value="1"/>
</dbReference>
<dbReference type="InterPro" id="IPR013083">
    <property type="entry name" value="Znf_RING/FYVE/PHD"/>
</dbReference>
<keyword evidence="3" id="KW-0677">Repeat</keyword>
<dbReference type="InterPro" id="IPR001965">
    <property type="entry name" value="Znf_PHD"/>
</dbReference>
<evidence type="ECO:0000256" key="5">
    <source>
        <dbReference type="ARBA" id="ARBA00022771"/>
    </source>
</evidence>
<dbReference type="GeneID" id="17356931"/>
<dbReference type="GO" id="GO:0000724">
    <property type="term" value="P:double-strand break repair via homologous recombination"/>
    <property type="evidence" value="ECO:0007669"/>
    <property type="project" value="TreeGrafter"/>
</dbReference>